<evidence type="ECO:0000259" key="9">
    <source>
        <dbReference type="Pfam" id="PF01568"/>
    </source>
</evidence>
<dbReference type="Proteomes" id="UP000182975">
    <property type="component" value="Unassembled WGS sequence"/>
</dbReference>
<dbReference type="AlphaFoldDB" id="A0A172RWB5"/>
<dbReference type="InterPro" id="IPR009010">
    <property type="entry name" value="Asp_de-COase-like_dom_sf"/>
</dbReference>
<evidence type="ECO:0000256" key="5">
    <source>
        <dbReference type="ARBA" id="ARBA00023004"/>
    </source>
</evidence>
<dbReference type="GO" id="GO:0046872">
    <property type="term" value="F:metal ion binding"/>
    <property type="evidence" value="ECO:0007669"/>
    <property type="project" value="UniProtKB-KW"/>
</dbReference>
<keyword evidence="5" id="KW-0408">Iron</keyword>
<gene>
    <name evidence="10" type="ORF">SAMN02910314_01763</name>
</gene>
<dbReference type="GO" id="GO:0043546">
    <property type="term" value="F:molybdopterin cofactor binding"/>
    <property type="evidence" value="ECO:0007669"/>
    <property type="project" value="InterPro"/>
</dbReference>
<dbReference type="InterPro" id="IPR006657">
    <property type="entry name" value="MoPterin_dinucl-bd_dom"/>
</dbReference>
<keyword evidence="6" id="KW-0411">Iron-sulfur</keyword>
<dbReference type="Gene3D" id="3.30.200.210">
    <property type="match status" value="1"/>
</dbReference>
<feature type="domain" description="Molybdopterin oxidoreductase" evidence="8">
    <location>
        <begin position="106"/>
        <end position="588"/>
    </location>
</feature>
<dbReference type="Gene3D" id="2.40.40.20">
    <property type="match status" value="1"/>
</dbReference>
<dbReference type="SUPFAM" id="SSF50692">
    <property type="entry name" value="ADC-like"/>
    <property type="match status" value="1"/>
</dbReference>
<accession>A0A172RWB5</accession>
<evidence type="ECO:0000256" key="4">
    <source>
        <dbReference type="ARBA" id="ARBA00023002"/>
    </source>
</evidence>
<protein>
    <submittedName>
        <fullName evidence="10">Molydopterin dinucleotide binding domain-containing protein</fullName>
    </submittedName>
</protein>
<evidence type="ECO:0000259" key="8">
    <source>
        <dbReference type="Pfam" id="PF00384"/>
    </source>
</evidence>
<feature type="domain" description="Molybdopterin dinucleotide-binding" evidence="9">
    <location>
        <begin position="704"/>
        <end position="808"/>
    </location>
</feature>
<dbReference type="InterPro" id="IPR006656">
    <property type="entry name" value="Mopterin_OxRdtase"/>
</dbReference>
<reference evidence="11" key="1">
    <citation type="submission" date="2016-10" db="EMBL/GenBank/DDBJ databases">
        <authorList>
            <person name="Varghese N."/>
        </authorList>
    </citation>
    <scope>NUCLEOTIDE SEQUENCE [LARGE SCALE GENOMIC DNA]</scope>
    <source>
        <strain evidence="11">DSM 21843</strain>
    </source>
</reference>
<dbReference type="Pfam" id="PF00384">
    <property type="entry name" value="Molybdopterin"/>
    <property type="match status" value="1"/>
</dbReference>
<name>A0A172RWB5_9ACTN</name>
<feature type="signal peptide" evidence="7">
    <location>
        <begin position="1"/>
        <end position="31"/>
    </location>
</feature>
<evidence type="ECO:0000256" key="3">
    <source>
        <dbReference type="ARBA" id="ARBA00022729"/>
    </source>
</evidence>
<evidence type="ECO:0000313" key="11">
    <source>
        <dbReference type="Proteomes" id="UP000182975"/>
    </source>
</evidence>
<dbReference type="SUPFAM" id="SSF53706">
    <property type="entry name" value="Formate dehydrogenase/DMSO reductase, domains 1-3"/>
    <property type="match status" value="1"/>
</dbReference>
<dbReference type="GO" id="GO:0016491">
    <property type="term" value="F:oxidoreductase activity"/>
    <property type="evidence" value="ECO:0007669"/>
    <property type="project" value="UniProtKB-KW"/>
</dbReference>
<evidence type="ECO:0000313" key="10">
    <source>
        <dbReference type="EMBL" id="SEO96644.1"/>
    </source>
</evidence>
<dbReference type="PANTHER" id="PTHR43742">
    <property type="entry name" value="TRIMETHYLAMINE-N-OXIDE REDUCTASE"/>
    <property type="match status" value="1"/>
</dbReference>
<dbReference type="Gene3D" id="3.40.50.740">
    <property type="match status" value="1"/>
</dbReference>
<sequence>MGENCTRRSFIKRAGATAVGAAMLGSLTACGNSGMMNLTADSSVAENSTAEGNEFYCTCGWSCSFCQYRIFTREGNVAHMLPKPDFDYVTCLKGRSRIQRTYSDARVQYPMKRVEGTARGAGEWERITWDEAISEISKKWLEVEEKYGPLANSYYQGGGGFQGSLNGNAGMIMRLFNATGCTKWDYSFDNATNTGLTRGGIQWFDQNEPKDFVNSDYILFFGGNPINAQIQMSKHLFDAQEAGAKIVVVDPHFSPTAAKADKWIPVKPGCDAALYLGIIKRFMDEGTYKADFVLNHTCAPYLIKKSDGMYLRGGEYQNEPLHVGPPFWVTGLPTEIDPIMVWDEKEGKPACFDTCQNPAWSCPDENYITAWDMFKDHVQEWTLDKVMEVTGISEEDFDFLYNVLQPENKVAHYINFGTGAYENGLQAAYAMTAMIAMTGNFGEPGRSVGGFDCMYGNFFGHALTAPSNGKMCKAVTWLAACDIVSTGKLQGEDYPVKTLWVSHGGLIGGSVNSGRNKREMLDKMEMIVVQDPFLTDTARYADYVLPVCDMYEFEDVIPLNHERNVRITEKCIEPMYEAKTDSEIARLFGEALGLADAVCDVTDDDWWKGTFDDVPAAVEHGITLDTLRKNKLMRYVDEEPYIGNRDYKNFITETGRLMFYVDNPTPRTPSNFDVAAVTEREKMPTYFENKISGENSEYAEEFPLVCMSWRNPSRVHMTHFMKDWARDVMPTPTLFVNPEDAEKYGVEEGQDLLITSTVGQCVMQCALHPGIRPGSTVYYKGYSETESKLGSQGAITTDYADAYAVNCSFFDNRIKIEPWKN</sequence>
<dbReference type="Gene3D" id="3.40.228.10">
    <property type="entry name" value="Dimethylsulfoxide Reductase, domain 2"/>
    <property type="match status" value="1"/>
</dbReference>
<organism evidence="10 11">
    <name type="scientific">Denitrobacterium detoxificans</name>
    <dbReference type="NCBI Taxonomy" id="79604"/>
    <lineage>
        <taxon>Bacteria</taxon>
        <taxon>Bacillati</taxon>
        <taxon>Actinomycetota</taxon>
        <taxon>Coriobacteriia</taxon>
        <taxon>Eggerthellales</taxon>
        <taxon>Eggerthellaceae</taxon>
        <taxon>Denitrobacterium</taxon>
    </lineage>
</organism>
<dbReference type="GO" id="GO:0051536">
    <property type="term" value="F:iron-sulfur cluster binding"/>
    <property type="evidence" value="ECO:0007669"/>
    <property type="project" value="UniProtKB-KW"/>
</dbReference>
<dbReference type="EMBL" id="FOEC01000014">
    <property type="protein sequence ID" value="SEO96644.1"/>
    <property type="molecule type" value="Genomic_DNA"/>
</dbReference>
<keyword evidence="4" id="KW-0560">Oxidoreductase</keyword>
<dbReference type="InterPro" id="IPR006311">
    <property type="entry name" value="TAT_signal"/>
</dbReference>
<dbReference type="RefSeq" id="WP_066660435.1">
    <property type="nucleotide sequence ID" value="NZ_CP011402.1"/>
</dbReference>
<evidence type="ECO:0000256" key="7">
    <source>
        <dbReference type="SAM" id="SignalP"/>
    </source>
</evidence>
<dbReference type="OrthoDB" id="9759518at2"/>
<keyword evidence="11" id="KW-1185">Reference proteome</keyword>
<feature type="chain" id="PRO_5039297711" evidence="7">
    <location>
        <begin position="32"/>
        <end position="821"/>
    </location>
</feature>
<dbReference type="InterPro" id="IPR050612">
    <property type="entry name" value="Prok_Mopterin_Oxidored"/>
</dbReference>
<keyword evidence="3 7" id="KW-0732">Signal</keyword>
<evidence type="ECO:0000256" key="6">
    <source>
        <dbReference type="ARBA" id="ARBA00023014"/>
    </source>
</evidence>
<evidence type="ECO:0000256" key="2">
    <source>
        <dbReference type="ARBA" id="ARBA00022723"/>
    </source>
</evidence>
<dbReference type="PANTHER" id="PTHR43742:SF6">
    <property type="entry name" value="OXIDOREDUCTASE YYAE-RELATED"/>
    <property type="match status" value="1"/>
</dbReference>
<comment type="similarity">
    <text evidence="1">Belongs to the prokaryotic molybdopterin-containing oxidoreductase family.</text>
</comment>
<dbReference type="Pfam" id="PF01568">
    <property type="entry name" value="Molydop_binding"/>
    <property type="match status" value="1"/>
</dbReference>
<proteinExistence type="inferred from homology"/>
<dbReference type="PROSITE" id="PS51318">
    <property type="entry name" value="TAT"/>
    <property type="match status" value="1"/>
</dbReference>
<dbReference type="PATRIC" id="fig|79604.3.peg.261"/>
<dbReference type="KEGG" id="ddt:AAY81_01255"/>
<dbReference type="PROSITE" id="PS51257">
    <property type="entry name" value="PROKAR_LIPOPROTEIN"/>
    <property type="match status" value="1"/>
</dbReference>
<dbReference type="STRING" id="79604.AAY81_01255"/>
<keyword evidence="2" id="KW-0479">Metal-binding</keyword>
<evidence type="ECO:0000256" key="1">
    <source>
        <dbReference type="ARBA" id="ARBA00010312"/>
    </source>
</evidence>